<evidence type="ECO:0000313" key="1">
    <source>
        <dbReference type="EMBL" id="KKL08397.1"/>
    </source>
</evidence>
<proteinExistence type="predicted"/>
<protein>
    <recommendedName>
        <fullName evidence="2">NTP pyrophosphohydrolase MazG putative catalytic core domain-containing protein</fullName>
    </recommendedName>
</protein>
<sequence length="89" mass="10509">MRDPKNKIRLYRKALEKWGPDTQILKTIEELCELVLALLGTDKQKIYEEMADVEIMLEQLEISFGCRDMVKVQKLVKLDRLKGWLNETD</sequence>
<dbReference type="CDD" id="cd11539">
    <property type="entry name" value="NTP-PPase_u2"/>
    <property type="match status" value="1"/>
</dbReference>
<dbReference type="Gene3D" id="1.10.287.1080">
    <property type="entry name" value="MazG-like"/>
    <property type="match status" value="1"/>
</dbReference>
<accession>A0A0F9B3P4</accession>
<reference evidence="1" key="1">
    <citation type="journal article" date="2015" name="Nature">
        <title>Complex archaea that bridge the gap between prokaryotes and eukaryotes.</title>
        <authorList>
            <person name="Spang A."/>
            <person name="Saw J.H."/>
            <person name="Jorgensen S.L."/>
            <person name="Zaremba-Niedzwiedzka K."/>
            <person name="Martijn J."/>
            <person name="Lind A.E."/>
            <person name="van Eijk R."/>
            <person name="Schleper C."/>
            <person name="Guy L."/>
            <person name="Ettema T.J."/>
        </authorList>
    </citation>
    <scope>NUCLEOTIDE SEQUENCE</scope>
</reference>
<dbReference type="EMBL" id="LAZR01042890">
    <property type="protein sequence ID" value="KKL08397.1"/>
    <property type="molecule type" value="Genomic_DNA"/>
</dbReference>
<dbReference type="AlphaFoldDB" id="A0A0F9B3P4"/>
<comment type="caution">
    <text evidence="1">The sequence shown here is derived from an EMBL/GenBank/DDBJ whole genome shotgun (WGS) entry which is preliminary data.</text>
</comment>
<evidence type="ECO:0008006" key="2">
    <source>
        <dbReference type="Google" id="ProtNLM"/>
    </source>
</evidence>
<gene>
    <name evidence="1" type="ORF">LCGC14_2576280</name>
</gene>
<name>A0A0F9B3P4_9ZZZZ</name>
<dbReference type="SUPFAM" id="SSF101386">
    <property type="entry name" value="all-alpha NTP pyrophosphatases"/>
    <property type="match status" value="1"/>
</dbReference>
<organism evidence="1">
    <name type="scientific">marine sediment metagenome</name>
    <dbReference type="NCBI Taxonomy" id="412755"/>
    <lineage>
        <taxon>unclassified sequences</taxon>
        <taxon>metagenomes</taxon>
        <taxon>ecological metagenomes</taxon>
    </lineage>
</organism>